<dbReference type="STRING" id="937334.SAMN05444406_1381"/>
<dbReference type="InterPro" id="IPR050194">
    <property type="entry name" value="Glycosyltransferase_grp1"/>
</dbReference>
<feature type="domain" description="Glycosyl transferase family 1" evidence="1">
    <location>
        <begin position="83"/>
        <end position="228"/>
    </location>
</feature>
<dbReference type="OrthoDB" id="9811902at2"/>
<keyword evidence="3" id="KW-1185">Reference proteome</keyword>
<gene>
    <name evidence="2" type="ORF">SAMN05444406_1381</name>
</gene>
<name>A0A1I5Y6A8_9FIRM</name>
<dbReference type="GO" id="GO:0016758">
    <property type="term" value="F:hexosyltransferase activity"/>
    <property type="evidence" value="ECO:0007669"/>
    <property type="project" value="TreeGrafter"/>
</dbReference>
<dbReference type="Pfam" id="PF00534">
    <property type="entry name" value="Glycos_transf_1"/>
    <property type="match status" value="1"/>
</dbReference>
<dbReference type="AlphaFoldDB" id="A0A1I5Y6A8"/>
<accession>A0A1I5Y6A8</accession>
<dbReference type="PANTHER" id="PTHR45947">
    <property type="entry name" value="SULFOQUINOVOSYL TRANSFERASE SQD2"/>
    <property type="match status" value="1"/>
</dbReference>
<dbReference type="Gene3D" id="3.40.50.2000">
    <property type="entry name" value="Glycogen Phosphorylase B"/>
    <property type="match status" value="2"/>
</dbReference>
<dbReference type="CDD" id="cd03794">
    <property type="entry name" value="GT4_WbuB-like"/>
    <property type="match status" value="1"/>
</dbReference>
<proteinExistence type="predicted"/>
<dbReference type="SUPFAM" id="SSF53756">
    <property type="entry name" value="UDP-Glycosyltransferase/glycogen phosphorylase"/>
    <property type="match status" value="1"/>
</dbReference>
<sequence length="289" mass="34014">MLDIRDLWPDAMVDLGLTRINSFVYKMLKKIEIYMYKKADKIVINSPAFEEYIRNMGNKDVYLVTNGVDMEFFEYFKKIDIISPPRKPFRILYAGNLGLAQDIKILTELNDRIFNDFYFVLIGDGSQRNEIEREINRKGIKNIELRLPIERQKLLKEYEAADALFVHLRNIPMFSKTIPSKIFEYVATRKPVIYGVTGVTKQILDEMKAGIAFEPGNVTDLERALEELKYILNEGLWKYEVNPILEKRYLRPILSKRFTEVIEDAYYKHIQKFQSTIQRGTICKNKKVN</sequence>
<evidence type="ECO:0000259" key="1">
    <source>
        <dbReference type="Pfam" id="PF00534"/>
    </source>
</evidence>
<dbReference type="EMBL" id="FOXR01000038">
    <property type="protein sequence ID" value="SFQ39719.1"/>
    <property type="molecule type" value="Genomic_DNA"/>
</dbReference>
<dbReference type="PANTHER" id="PTHR45947:SF3">
    <property type="entry name" value="SULFOQUINOVOSYL TRANSFERASE SQD2"/>
    <property type="match status" value="1"/>
</dbReference>
<dbReference type="InterPro" id="IPR001296">
    <property type="entry name" value="Glyco_trans_1"/>
</dbReference>
<keyword evidence="2" id="KW-0808">Transferase</keyword>
<dbReference type="Proteomes" id="UP000198577">
    <property type="component" value="Unassembled WGS sequence"/>
</dbReference>
<reference evidence="2 3" key="1">
    <citation type="submission" date="2016-10" db="EMBL/GenBank/DDBJ databases">
        <authorList>
            <person name="de Groot N.N."/>
        </authorList>
    </citation>
    <scope>NUCLEOTIDE SEQUENCE [LARGE SCALE GENOMIC DNA]</scope>
    <source>
        <strain evidence="2 3">DSM 20678</strain>
    </source>
</reference>
<protein>
    <submittedName>
        <fullName evidence="2">Glycosyltransferase involved in cell wall bisynthesis</fullName>
    </submittedName>
</protein>
<organism evidence="2 3">
    <name type="scientific">Caldicoprobacter faecalis</name>
    <dbReference type="NCBI Taxonomy" id="937334"/>
    <lineage>
        <taxon>Bacteria</taxon>
        <taxon>Bacillati</taxon>
        <taxon>Bacillota</taxon>
        <taxon>Clostridia</taxon>
        <taxon>Caldicoprobacterales</taxon>
        <taxon>Caldicoprobacteraceae</taxon>
        <taxon>Caldicoprobacter</taxon>
    </lineage>
</organism>
<evidence type="ECO:0000313" key="3">
    <source>
        <dbReference type="Proteomes" id="UP000198577"/>
    </source>
</evidence>
<dbReference type="RefSeq" id="WP_092282742.1">
    <property type="nucleotide sequence ID" value="NZ_FOXR01000038.1"/>
</dbReference>
<evidence type="ECO:0000313" key="2">
    <source>
        <dbReference type="EMBL" id="SFQ39719.1"/>
    </source>
</evidence>